<dbReference type="SUPFAM" id="SSF52540">
    <property type="entry name" value="P-loop containing nucleoside triphosphate hydrolases"/>
    <property type="match status" value="1"/>
</dbReference>
<dbReference type="InterPro" id="IPR027417">
    <property type="entry name" value="P-loop_NTPase"/>
</dbReference>
<dbReference type="InterPro" id="IPR014017">
    <property type="entry name" value="DNA_helicase_UvrD-like_C"/>
</dbReference>
<sequence>MSTKIRLTPDQQAAVDSLNQNCIVAAGAGSGKTRVLVERYLNILAAHDFDSDLLDQIVAITFTEKAATEMKERIRQGIRDRLGAAKKDGLFDEADGWYQLSTELERARITTIHSFCRRILQRYPIEAGVDPEFNVLEEFEARWLLKEAVEETLSAVFKEEQTQNNGVRLFDQWLVGVGLKSAQSQLMSVVLQCFTFGWSPKELTRVTMDHFQQMQDQLEQRWDEMSGELEMQLLQSAGELLLVKKIKKADEFRASWSDLREIWAKTEEWPERLDLLSRLRSSLGGNWGSRAAVKLPLQQCREACDQLTDLIKGKLYLPDEKELLTLFCHIIKQIADRYQQLKKERAGVDFDEMQWRVCRLLDNYPDIRAEMQQKIRYLMVDEFQDTNDLQKQLIDLLIKNDRGDSKPGKCFVVGDPKQSIYRFRGADVSLFHRTRREILQSGGKEVSLSANFRSHPKLISFYNHFFAQLMSQEKESPNYYQAVEAREDQSRIDVAVEYLAVPHKKEELPTGWERRDAEARMLAEHIFRMVSEGTPPGDIAVLFRAMTHVKKYEQELARFNIPFHVVKGRGFYDRQEVLDLLHFLRLLIEPENRLALVGVLRSPFCGVSDETILRLALQGSWNGTDKEWTELRELPQEERSKLLAFNRLRARAGEWVGSIHVADLMERILKECGYLTVLWATPDGKQGAANLKKLIQQARSISGLEAFSVSHYLERVDLLIAEQQAETEALIESEHSDSVKLMTIHQSKGLEFPVVYIPDLSYQHTPRHGAVHADPHAGLVLVIKDERGESIEPVRWKQAMERNRDLEWEESVRLLYVAATRAENRLILSGSPEELKEGKSLMEVTKWSHWLDGILDYGKIDWKEKKWVFSQECLPIRVHSDLPGEQADVEQTEVPLEKYLAGDLTVSCPEPLQEEVVFLQPRGFTEADRLEISVTDWKGLINCPRKHFYQHVLGLPRLKEAETAGSAEKTVLPAFDPKEKGTVVHRVIELLSHTGGQTIEWEGVARQVWDEIALPLSERQRANEEIRPYVANFLHSRIYAEQKLRATPLTEQKFSVDLKGVRFFGVIDLLHHRPDGTREVIDYKTDELRPEEAKETAAEYLPQLQLYVLATKQKWEFIPEQATLYFLKPNLEVSFTVTDEWLQDAEKQLEKNVQWLRKTSAYEPWSANPGKRCRYCDFKLICDAGKPSP</sequence>
<dbReference type="SUPFAM" id="SSF52980">
    <property type="entry name" value="Restriction endonuclease-like"/>
    <property type="match status" value="1"/>
</dbReference>
<evidence type="ECO:0000256" key="2">
    <source>
        <dbReference type="ARBA" id="ARBA00022741"/>
    </source>
</evidence>
<dbReference type="InterPro" id="IPR011604">
    <property type="entry name" value="PDDEXK-like_dom_sf"/>
</dbReference>
<gene>
    <name evidence="17" type="ORF">H1191_01410</name>
</gene>
<evidence type="ECO:0000256" key="5">
    <source>
        <dbReference type="ARBA" id="ARBA00022806"/>
    </source>
</evidence>
<dbReference type="Gene3D" id="3.40.50.300">
    <property type="entry name" value="P-loop containing nucleotide triphosphate hydrolases"/>
    <property type="match status" value="3"/>
</dbReference>
<keyword evidence="5 14" id="KW-0347">Helicase</keyword>
<organism evidence="17 18">
    <name type="scientific">Paenactinomyces guangxiensis</name>
    <dbReference type="NCBI Taxonomy" id="1490290"/>
    <lineage>
        <taxon>Bacteria</taxon>
        <taxon>Bacillati</taxon>
        <taxon>Bacillota</taxon>
        <taxon>Bacilli</taxon>
        <taxon>Bacillales</taxon>
        <taxon>Thermoactinomycetaceae</taxon>
        <taxon>Paenactinomyces</taxon>
    </lineage>
</organism>
<evidence type="ECO:0000256" key="13">
    <source>
        <dbReference type="ARBA" id="ARBA00048988"/>
    </source>
</evidence>
<dbReference type="Gene3D" id="1.10.486.10">
    <property type="entry name" value="PCRA, domain 4"/>
    <property type="match status" value="1"/>
</dbReference>
<protein>
    <recommendedName>
        <fullName evidence="12">DNA 3'-5' helicase</fullName>
        <ecNumber evidence="12">5.6.2.4</ecNumber>
    </recommendedName>
</protein>
<keyword evidence="8" id="KW-0238">DNA-binding</keyword>
<dbReference type="GO" id="GO:0005524">
    <property type="term" value="F:ATP binding"/>
    <property type="evidence" value="ECO:0007669"/>
    <property type="project" value="UniProtKB-UniRule"/>
</dbReference>
<dbReference type="EMBL" id="JACEIQ010000001">
    <property type="protein sequence ID" value="MBA4492972.1"/>
    <property type="molecule type" value="Genomic_DNA"/>
</dbReference>
<evidence type="ECO:0000256" key="6">
    <source>
        <dbReference type="ARBA" id="ARBA00022839"/>
    </source>
</evidence>
<evidence type="ECO:0000256" key="12">
    <source>
        <dbReference type="ARBA" id="ARBA00034808"/>
    </source>
</evidence>
<evidence type="ECO:0000256" key="11">
    <source>
        <dbReference type="ARBA" id="ARBA00034617"/>
    </source>
</evidence>
<dbReference type="AlphaFoldDB" id="A0A7W1WN43"/>
<dbReference type="CDD" id="cd17932">
    <property type="entry name" value="DEXQc_UvrD"/>
    <property type="match status" value="1"/>
</dbReference>
<evidence type="ECO:0000256" key="4">
    <source>
        <dbReference type="ARBA" id="ARBA00022801"/>
    </source>
</evidence>
<keyword evidence="10" id="KW-0413">Isomerase</keyword>
<keyword evidence="4 14" id="KW-0378">Hydrolase</keyword>
<evidence type="ECO:0000259" key="16">
    <source>
        <dbReference type="PROSITE" id="PS51217"/>
    </source>
</evidence>
<evidence type="ECO:0000256" key="14">
    <source>
        <dbReference type="PROSITE-ProRule" id="PRU00560"/>
    </source>
</evidence>
<dbReference type="GO" id="GO:0003677">
    <property type="term" value="F:DNA binding"/>
    <property type="evidence" value="ECO:0007669"/>
    <property type="project" value="UniProtKB-KW"/>
</dbReference>
<keyword evidence="6" id="KW-0269">Exonuclease</keyword>
<comment type="caution">
    <text evidence="17">The sequence shown here is derived from an EMBL/GenBank/DDBJ whole genome shotgun (WGS) entry which is preliminary data.</text>
</comment>
<proteinExistence type="predicted"/>
<evidence type="ECO:0000256" key="8">
    <source>
        <dbReference type="ARBA" id="ARBA00023125"/>
    </source>
</evidence>
<dbReference type="Pfam" id="PF00580">
    <property type="entry name" value="UvrD-helicase"/>
    <property type="match status" value="1"/>
</dbReference>
<evidence type="ECO:0000259" key="15">
    <source>
        <dbReference type="PROSITE" id="PS51198"/>
    </source>
</evidence>
<dbReference type="PROSITE" id="PS51217">
    <property type="entry name" value="UVRD_HELICASE_CTER"/>
    <property type="match status" value="1"/>
</dbReference>
<dbReference type="RefSeq" id="WP_181750192.1">
    <property type="nucleotide sequence ID" value="NZ_JACEIQ010000001.1"/>
</dbReference>
<feature type="domain" description="UvrD-like helicase C-terminal" evidence="16">
    <location>
        <begin position="477"/>
        <end position="749"/>
    </location>
</feature>
<dbReference type="EC" id="5.6.2.4" evidence="12"/>
<dbReference type="Pfam" id="PF12705">
    <property type="entry name" value="PDDEXK_1"/>
    <property type="match status" value="1"/>
</dbReference>
<dbReference type="InterPro" id="IPR014016">
    <property type="entry name" value="UvrD-like_ATP-bd"/>
</dbReference>
<dbReference type="Gene3D" id="3.90.320.10">
    <property type="match status" value="1"/>
</dbReference>
<evidence type="ECO:0000256" key="3">
    <source>
        <dbReference type="ARBA" id="ARBA00022763"/>
    </source>
</evidence>
<dbReference type="GO" id="GO:0000725">
    <property type="term" value="P:recombinational repair"/>
    <property type="evidence" value="ECO:0007669"/>
    <property type="project" value="TreeGrafter"/>
</dbReference>
<dbReference type="GO" id="GO:0033202">
    <property type="term" value="C:DNA helicase complex"/>
    <property type="evidence" value="ECO:0007669"/>
    <property type="project" value="TreeGrafter"/>
</dbReference>
<dbReference type="PANTHER" id="PTHR11070:SF48">
    <property type="entry name" value="ATP-DEPENDENT HELICASE_NUCLEASE SUBUNIT A"/>
    <property type="match status" value="1"/>
</dbReference>
<evidence type="ECO:0000256" key="9">
    <source>
        <dbReference type="ARBA" id="ARBA00023204"/>
    </source>
</evidence>
<feature type="domain" description="UvrD-like helicase ATP-binding" evidence="15">
    <location>
        <begin position="5"/>
        <end position="455"/>
    </location>
</feature>
<evidence type="ECO:0000256" key="1">
    <source>
        <dbReference type="ARBA" id="ARBA00022722"/>
    </source>
</evidence>
<dbReference type="InterPro" id="IPR000212">
    <property type="entry name" value="DNA_helicase_UvrD/REP"/>
</dbReference>
<reference evidence="17 18" key="1">
    <citation type="submission" date="2020-07" db="EMBL/GenBank/DDBJ databases">
        <authorList>
            <person name="Feng H."/>
        </authorList>
    </citation>
    <scope>NUCLEOTIDE SEQUENCE [LARGE SCALE GENOMIC DNA]</scope>
    <source>
        <strain evidence="18">s-10</strain>
    </source>
</reference>
<dbReference type="GO" id="GO:0005829">
    <property type="term" value="C:cytosol"/>
    <property type="evidence" value="ECO:0007669"/>
    <property type="project" value="TreeGrafter"/>
</dbReference>
<keyword evidence="1" id="KW-0540">Nuclease</keyword>
<evidence type="ECO:0000313" key="18">
    <source>
        <dbReference type="Proteomes" id="UP000535491"/>
    </source>
</evidence>
<dbReference type="Proteomes" id="UP000535491">
    <property type="component" value="Unassembled WGS sequence"/>
</dbReference>
<dbReference type="GO" id="GO:0004527">
    <property type="term" value="F:exonuclease activity"/>
    <property type="evidence" value="ECO:0007669"/>
    <property type="project" value="UniProtKB-KW"/>
</dbReference>
<name>A0A7W1WN43_9BACL</name>
<dbReference type="GO" id="GO:0043138">
    <property type="term" value="F:3'-5' DNA helicase activity"/>
    <property type="evidence" value="ECO:0007669"/>
    <property type="project" value="UniProtKB-EC"/>
</dbReference>
<comment type="catalytic activity">
    <reaction evidence="11">
        <text>Couples ATP hydrolysis with the unwinding of duplex DNA by translocating in the 3'-5' direction.</text>
        <dbReference type="EC" id="5.6.2.4"/>
    </reaction>
</comment>
<keyword evidence="3" id="KW-0227">DNA damage</keyword>
<keyword evidence="2 14" id="KW-0547">Nucleotide-binding</keyword>
<keyword evidence="9" id="KW-0234">DNA repair</keyword>
<evidence type="ECO:0000313" key="17">
    <source>
        <dbReference type="EMBL" id="MBA4492972.1"/>
    </source>
</evidence>
<dbReference type="PANTHER" id="PTHR11070">
    <property type="entry name" value="UVRD / RECB / PCRA DNA HELICASE FAMILY MEMBER"/>
    <property type="match status" value="1"/>
</dbReference>
<evidence type="ECO:0000256" key="7">
    <source>
        <dbReference type="ARBA" id="ARBA00022840"/>
    </source>
</evidence>
<dbReference type="PROSITE" id="PS51198">
    <property type="entry name" value="UVRD_HELICASE_ATP_BIND"/>
    <property type="match status" value="1"/>
</dbReference>
<dbReference type="InterPro" id="IPR038726">
    <property type="entry name" value="PDDEXK_AddAB-type"/>
</dbReference>
<feature type="binding site" evidence="14">
    <location>
        <begin position="26"/>
        <end position="33"/>
    </location>
    <ligand>
        <name>ATP</name>
        <dbReference type="ChEBI" id="CHEBI:30616"/>
    </ligand>
</feature>
<keyword evidence="7 14" id="KW-0067">ATP-binding</keyword>
<comment type="catalytic activity">
    <reaction evidence="13">
        <text>ATP + H2O = ADP + phosphate + H(+)</text>
        <dbReference type="Rhea" id="RHEA:13065"/>
        <dbReference type="ChEBI" id="CHEBI:15377"/>
        <dbReference type="ChEBI" id="CHEBI:15378"/>
        <dbReference type="ChEBI" id="CHEBI:30616"/>
        <dbReference type="ChEBI" id="CHEBI:43474"/>
        <dbReference type="ChEBI" id="CHEBI:456216"/>
        <dbReference type="EC" id="5.6.2.4"/>
    </reaction>
</comment>
<dbReference type="InterPro" id="IPR011335">
    <property type="entry name" value="Restrct_endonuc-II-like"/>
</dbReference>
<evidence type="ECO:0000256" key="10">
    <source>
        <dbReference type="ARBA" id="ARBA00023235"/>
    </source>
</evidence>
<keyword evidence="18" id="KW-1185">Reference proteome</keyword>
<dbReference type="Pfam" id="PF13361">
    <property type="entry name" value="UvrD_C"/>
    <property type="match status" value="1"/>
</dbReference>
<accession>A0A7W1WN43</accession>